<dbReference type="AlphaFoldDB" id="A0A437CHZ0"/>
<accession>A0A437CHZ0</accession>
<dbReference type="Proteomes" id="UP000283210">
    <property type="component" value="Chromosome 16"/>
</dbReference>
<evidence type="ECO:0000313" key="2">
    <source>
        <dbReference type="Proteomes" id="UP000283210"/>
    </source>
</evidence>
<gene>
    <name evidence="1" type="ORF">OJAV_G00155770</name>
</gene>
<reference evidence="1 2" key="1">
    <citation type="submission" date="2018-11" db="EMBL/GenBank/DDBJ databases">
        <authorList>
            <person name="Lopez-Roques C."/>
            <person name="Donnadieu C."/>
            <person name="Bouchez O."/>
            <person name="Klopp C."/>
            <person name="Cabau C."/>
            <person name="Zahm M."/>
        </authorList>
    </citation>
    <scope>NUCLEOTIDE SEQUENCE [LARGE SCALE GENOMIC DNA]</scope>
    <source>
        <strain evidence="1">RS831</strain>
        <tissue evidence="1">Whole body</tissue>
    </source>
</reference>
<organism evidence="1 2">
    <name type="scientific">Oryzias javanicus</name>
    <name type="common">Javanese ricefish</name>
    <name type="synonym">Aplocheilus javanicus</name>
    <dbReference type="NCBI Taxonomy" id="123683"/>
    <lineage>
        <taxon>Eukaryota</taxon>
        <taxon>Metazoa</taxon>
        <taxon>Chordata</taxon>
        <taxon>Craniata</taxon>
        <taxon>Vertebrata</taxon>
        <taxon>Euteleostomi</taxon>
        <taxon>Actinopterygii</taxon>
        <taxon>Neopterygii</taxon>
        <taxon>Teleostei</taxon>
        <taxon>Neoteleostei</taxon>
        <taxon>Acanthomorphata</taxon>
        <taxon>Ovalentaria</taxon>
        <taxon>Atherinomorphae</taxon>
        <taxon>Beloniformes</taxon>
        <taxon>Adrianichthyidae</taxon>
        <taxon>Oryziinae</taxon>
        <taxon>Oryzias</taxon>
    </lineage>
</organism>
<name>A0A437CHZ0_ORYJA</name>
<sequence length="116" mass="13260">MVLTLFWPGNKFKPVPFLEFFCPGFSSSVSILRSVTSPDPSSHHGVKLPQRWSSLSGGFSSSTQQQWRNPPSFLTPSVLHSDTSKALPSRLLLEFYAHLCIWRHSNYHYLPNKHFN</sequence>
<evidence type="ECO:0000313" key="1">
    <source>
        <dbReference type="EMBL" id="RVE62298.1"/>
    </source>
</evidence>
<proteinExistence type="predicted"/>
<reference evidence="1 2" key="2">
    <citation type="submission" date="2019-01" db="EMBL/GenBank/DDBJ databases">
        <title>A chromosome length genome reference of the Java medaka (oryzias javanicus).</title>
        <authorList>
            <person name="Herpin A."/>
            <person name="Takehana Y."/>
            <person name="Naruse K."/>
            <person name="Ansai S."/>
            <person name="Kawaguchi M."/>
        </authorList>
    </citation>
    <scope>NUCLEOTIDE SEQUENCE [LARGE SCALE GENOMIC DNA]</scope>
    <source>
        <strain evidence="1">RS831</strain>
        <tissue evidence="1">Whole body</tissue>
    </source>
</reference>
<protein>
    <submittedName>
        <fullName evidence="1">Uncharacterized protein</fullName>
    </submittedName>
</protein>
<keyword evidence="2" id="KW-1185">Reference proteome</keyword>
<dbReference type="EMBL" id="CM012452">
    <property type="protein sequence ID" value="RVE62298.1"/>
    <property type="molecule type" value="Genomic_DNA"/>
</dbReference>